<dbReference type="Pfam" id="PF01527">
    <property type="entry name" value="HTH_Tnp_1"/>
    <property type="match status" value="1"/>
</dbReference>
<proteinExistence type="inferred from homology"/>
<protein>
    <submittedName>
        <fullName evidence="3">Transposase, putative</fullName>
    </submittedName>
</protein>
<dbReference type="InterPro" id="IPR009057">
    <property type="entry name" value="Homeodomain-like_sf"/>
</dbReference>
<dbReference type="STRING" id="637905.SVI_3274"/>
<evidence type="ECO:0000256" key="1">
    <source>
        <dbReference type="ARBA" id="ARBA00009964"/>
    </source>
</evidence>
<dbReference type="GO" id="GO:0006313">
    <property type="term" value="P:DNA transposition"/>
    <property type="evidence" value="ECO:0007669"/>
    <property type="project" value="InterPro"/>
</dbReference>
<organism evidence="3 4">
    <name type="scientific">Shewanella violacea (strain JCM 10179 / CIP 106290 / LMG 19151 / DSS12)</name>
    <dbReference type="NCBI Taxonomy" id="637905"/>
    <lineage>
        <taxon>Bacteria</taxon>
        <taxon>Pseudomonadati</taxon>
        <taxon>Pseudomonadota</taxon>
        <taxon>Gammaproteobacteria</taxon>
        <taxon>Alteromonadales</taxon>
        <taxon>Shewanellaceae</taxon>
        <taxon>Shewanella</taxon>
    </lineage>
</organism>
<dbReference type="GO" id="GO:0004803">
    <property type="term" value="F:transposase activity"/>
    <property type="evidence" value="ECO:0007669"/>
    <property type="project" value="InterPro"/>
</dbReference>
<evidence type="ECO:0000313" key="4">
    <source>
        <dbReference type="Proteomes" id="UP000002350"/>
    </source>
</evidence>
<feature type="region of interest" description="Disordered" evidence="2">
    <location>
        <begin position="53"/>
        <end position="75"/>
    </location>
</feature>
<dbReference type="Proteomes" id="UP000002350">
    <property type="component" value="Chromosome"/>
</dbReference>
<keyword evidence="4" id="KW-1185">Reference proteome</keyword>
<gene>
    <name evidence="3" type="ordered locus">SVI_3274</name>
</gene>
<dbReference type="SUPFAM" id="SSF46689">
    <property type="entry name" value="Homeodomain-like"/>
    <property type="match status" value="1"/>
</dbReference>
<dbReference type="KEGG" id="svo:SVI_3274"/>
<dbReference type="GO" id="GO:0003677">
    <property type="term" value="F:DNA binding"/>
    <property type="evidence" value="ECO:0007669"/>
    <property type="project" value="InterPro"/>
</dbReference>
<comment type="similarity">
    <text evidence="1">Belongs to the transposase 8 family.</text>
</comment>
<dbReference type="AlphaFoldDB" id="D4ZB50"/>
<evidence type="ECO:0000256" key="2">
    <source>
        <dbReference type="SAM" id="MobiDB-lite"/>
    </source>
</evidence>
<reference evidence="4" key="1">
    <citation type="journal article" date="2010" name="Mol. Biosyst.">
        <title>Complete genome sequence and comparative analysis of Shewanella violacea, a psychrophilic and piezophilic bacterium from deep sea floor sediments.</title>
        <authorList>
            <person name="Aono E."/>
            <person name="Baba T."/>
            <person name="Ara T."/>
            <person name="Nishi T."/>
            <person name="Nakamichi T."/>
            <person name="Inamoto E."/>
            <person name="Toyonaga H."/>
            <person name="Hasegawa M."/>
            <person name="Takai Y."/>
            <person name="Okumura Y."/>
            <person name="Baba M."/>
            <person name="Tomita M."/>
            <person name="Kato C."/>
            <person name="Oshima T."/>
            <person name="Nakasone K."/>
            <person name="Mori H."/>
        </authorList>
    </citation>
    <scope>NUCLEOTIDE SEQUENCE [LARGE SCALE GENOMIC DNA]</scope>
    <source>
        <strain evidence="4">JCM 10179 / CIP 106290 / LMG 19151 / DSS12</strain>
    </source>
</reference>
<name>D4ZB50_SHEVD</name>
<dbReference type="HOGENOM" id="CLU_027402_33_0_6"/>
<sequence>MKIRTRKIHTTAFKLAAVQQSLNSPDTVKALAGKLGIHPALLSKWRAQLTSKNHASKPIKNIGPKKSLTELERENSELRKSWNVQSWRTIS</sequence>
<dbReference type="InterPro" id="IPR002514">
    <property type="entry name" value="Transposase_8"/>
</dbReference>
<dbReference type="EMBL" id="AP011177">
    <property type="protein sequence ID" value="BAJ03245.1"/>
    <property type="molecule type" value="Genomic_DNA"/>
</dbReference>
<dbReference type="Gene3D" id="1.10.10.60">
    <property type="entry name" value="Homeodomain-like"/>
    <property type="match status" value="1"/>
</dbReference>
<dbReference type="eggNOG" id="COG2963">
    <property type="taxonomic scope" value="Bacteria"/>
</dbReference>
<accession>D4ZB50</accession>
<evidence type="ECO:0000313" key="3">
    <source>
        <dbReference type="EMBL" id="BAJ03245.1"/>
    </source>
</evidence>